<feature type="transmembrane region" description="Helical" evidence="6">
    <location>
        <begin position="101"/>
        <end position="121"/>
    </location>
</feature>
<feature type="transmembrane region" description="Helical" evidence="6">
    <location>
        <begin position="59"/>
        <end position="81"/>
    </location>
</feature>
<evidence type="ECO:0000313" key="7">
    <source>
        <dbReference type="EMBL" id="AJK69896.1"/>
    </source>
</evidence>
<evidence type="ECO:0000256" key="1">
    <source>
        <dbReference type="ARBA" id="ARBA00004651"/>
    </source>
</evidence>
<accession>A0A0B6TYZ6</accession>
<protein>
    <submittedName>
        <fullName evidence="7">Uncharacterized protein</fullName>
    </submittedName>
</protein>
<evidence type="ECO:0000256" key="4">
    <source>
        <dbReference type="ARBA" id="ARBA00022989"/>
    </source>
</evidence>
<evidence type="ECO:0000256" key="6">
    <source>
        <dbReference type="SAM" id="Phobius"/>
    </source>
</evidence>
<evidence type="ECO:0000313" key="8">
    <source>
        <dbReference type="Proteomes" id="UP000031928"/>
    </source>
</evidence>
<keyword evidence="4 6" id="KW-1133">Transmembrane helix</keyword>
<dbReference type="GO" id="GO:0005886">
    <property type="term" value="C:plasma membrane"/>
    <property type="evidence" value="ECO:0007669"/>
    <property type="project" value="UniProtKB-SubCell"/>
</dbReference>
<keyword evidence="5 6" id="KW-0472">Membrane</keyword>
<feature type="transmembrane region" description="Helical" evidence="6">
    <location>
        <begin position="461"/>
        <end position="481"/>
    </location>
</feature>
<feature type="transmembrane region" description="Helical" evidence="6">
    <location>
        <begin position="276"/>
        <end position="295"/>
    </location>
</feature>
<dbReference type="AlphaFoldDB" id="A0A0B6TYZ6"/>
<evidence type="ECO:0000256" key="2">
    <source>
        <dbReference type="ARBA" id="ARBA00022475"/>
    </source>
</evidence>
<comment type="subcellular location">
    <subcellularLocation>
        <location evidence="1">Cell membrane</location>
        <topology evidence="1">Multi-pass membrane protein</topology>
    </subcellularLocation>
</comment>
<dbReference type="EMBL" id="CP007790">
    <property type="protein sequence ID" value="AJK69896.1"/>
    <property type="molecule type" value="Genomic_DNA"/>
</dbReference>
<dbReference type="Pfam" id="PF01943">
    <property type="entry name" value="Polysacc_synt"/>
    <property type="match status" value="1"/>
</dbReference>
<dbReference type="HOGENOM" id="CLU_550649_0_0_11"/>
<dbReference type="PANTHER" id="PTHR30250:SF11">
    <property type="entry name" value="O-ANTIGEN TRANSPORTER-RELATED"/>
    <property type="match status" value="1"/>
</dbReference>
<dbReference type="InterPro" id="IPR050833">
    <property type="entry name" value="Poly_Biosynth_Transport"/>
</dbReference>
<evidence type="ECO:0000256" key="3">
    <source>
        <dbReference type="ARBA" id="ARBA00022692"/>
    </source>
</evidence>
<organism evidence="7 8">
    <name type="scientific">Corynebacterium marinum DSM 44953</name>
    <dbReference type="NCBI Taxonomy" id="1224162"/>
    <lineage>
        <taxon>Bacteria</taxon>
        <taxon>Bacillati</taxon>
        <taxon>Actinomycetota</taxon>
        <taxon>Actinomycetes</taxon>
        <taxon>Mycobacteriales</taxon>
        <taxon>Corynebacteriaceae</taxon>
        <taxon>Corynebacterium</taxon>
    </lineage>
</organism>
<feature type="transmembrane region" description="Helical" evidence="6">
    <location>
        <begin position="376"/>
        <end position="398"/>
    </location>
</feature>
<feature type="transmembrane region" description="Helical" evidence="6">
    <location>
        <begin position="348"/>
        <end position="369"/>
    </location>
</feature>
<feature type="transmembrane region" description="Helical" evidence="6">
    <location>
        <begin position="127"/>
        <end position="151"/>
    </location>
</feature>
<dbReference type="OrthoDB" id="4370367at2"/>
<dbReference type="RefSeq" id="WP_084603018.1">
    <property type="nucleotide sequence ID" value="NZ_CP007790.1"/>
</dbReference>
<dbReference type="InterPro" id="IPR002797">
    <property type="entry name" value="Polysacc_synth"/>
</dbReference>
<feature type="transmembrane region" description="Helical" evidence="6">
    <location>
        <begin position="435"/>
        <end position="455"/>
    </location>
</feature>
<keyword evidence="8" id="KW-1185">Reference proteome</keyword>
<name>A0A0B6TYZ6_9CORY</name>
<sequence>MNTIAQPSGALRRGGRSENRLLLSSSTALILGRLTTAVFGWAGSVVIARTLTGDDWGRYSFVFALLGIMNVVTDLGVGRVVLSRLGSGRPEEESEIAGSFIALRALLGGIGYLLALGYVVISGLSPPVMAAAALAGTTIVLATPANAFFVLYQSRLRLTYVAVWDIIGQAAQFALTVLVAVMHPTLLAFIVPAVIRAVIVFTARGVWLPSLFEPGFRPSFRAATSYWGEMLKEAVPISLGLGLLIMASRIDMMMLEKLDTYEAVGLYAIGYKFSDLLALVVGTLAVPFTTVLIASWPDKPDKFRERLFQAVAVAAMLGGLAVVVFWPSSRALITLLYGPQFAGAATSAALLVTSSALAGLTFVVTSALIAARKLRIFPWLAAVGLLLNVGLNLVLIPLWSIDGAAVATLITELTMILTMLLLLQESLGVPGIAPWGLLVRQSLIAAAVATPATLLVLETGVAWILVAVVSAVVHLLISALAEGRESAAIIDHARSFLGRRPAD</sequence>
<dbReference type="Proteomes" id="UP000031928">
    <property type="component" value="Chromosome"/>
</dbReference>
<dbReference type="STRING" id="1224162.B840_11625"/>
<reference evidence="7 8" key="1">
    <citation type="submission" date="2014-05" db="EMBL/GenBank/DDBJ databases">
        <title>Complete genome sequence of Corynebacterium marinum DSM 44953.</title>
        <authorList>
            <person name="Schaffert L."/>
            <person name="Albersmeier A."/>
            <person name="Kalinowski J."/>
            <person name="Ruckert C."/>
        </authorList>
    </citation>
    <scope>NUCLEOTIDE SEQUENCE [LARGE SCALE GENOMIC DNA]</scope>
    <source>
        <strain evidence="7 8">DSM 44953</strain>
    </source>
</reference>
<evidence type="ECO:0000256" key="5">
    <source>
        <dbReference type="ARBA" id="ARBA00023136"/>
    </source>
</evidence>
<keyword evidence="2" id="KW-1003">Cell membrane</keyword>
<keyword evidence="3 6" id="KW-0812">Transmembrane</keyword>
<feature type="transmembrane region" description="Helical" evidence="6">
    <location>
        <begin position="307"/>
        <end position="328"/>
    </location>
</feature>
<dbReference type="KEGG" id="cmq:B840_11625"/>
<dbReference type="PANTHER" id="PTHR30250">
    <property type="entry name" value="PST FAMILY PREDICTED COLANIC ACID TRANSPORTER"/>
    <property type="match status" value="1"/>
</dbReference>
<feature type="transmembrane region" description="Helical" evidence="6">
    <location>
        <begin position="404"/>
        <end position="423"/>
    </location>
</feature>
<proteinExistence type="predicted"/>
<feature type="transmembrane region" description="Helical" evidence="6">
    <location>
        <begin position="21"/>
        <end position="47"/>
    </location>
</feature>
<gene>
    <name evidence="7" type="ORF">B840_11625</name>
</gene>